<sequence>MGSRIMHSIIGHKIAEALSIEDKTSFLLGIVAPDAVFSYEEKNLSHFFVGEVRDYSRRVDYKGFLHKYRSRVESKNNYILGYYAHLIADDIWLRGFNLSWLKNRMDADEGLYKLSHNDFRLLNGKLLEHYRFTNELRKTFSRFPSILDLDEVKSKDVEKLVPYVLGDMEYDKEVLNEILNVFTFNQIVGYIETSVDLGILKIKPMLT</sequence>
<dbReference type="AlphaFoldDB" id="A0A942YIM6"/>
<evidence type="ECO:0000313" key="1">
    <source>
        <dbReference type="EMBL" id="MBS4195531.1"/>
    </source>
</evidence>
<reference evidence="1 2" key="1">
    <citation type="submission" date="2021-05" db="EMBL/GenBank/DDBJ databases">
        <title>Novel Bacillus species.</title>
        <authorList>
            <person name="Liu G."/>
        </authorList>
    </citation>
    <scope>NUCLEOTIDE SEQUENCE [LARGE SCALE GENOMIC DNA]</scope>
    <source>
        <strain evidence="2">FJAT-49780</strain>
    </source>
</reference>
<protein>
    <submittedName>
        <fullName evidence="1">Hydrolase</fullName>
    </submittedName>
</protein>
<accession>A0A942YIM6</accession>
<dbReference type="RefSeq" id="WP_213124746.1">
    <property type="nucleotide sequence ID" value="NZ_JAGYPG010000002.1"/>
</dbReference>
<proteinExistence type="predicted"/>
<keyword evidence="2" id="KW-1185">Reference proteome</keyword>
<comment type="caution">
    <text evidence="1">The sequence shown here is derived from an EMBL/GenBank/DDBJ whole genome shotgun (WGS) entry which is preliminary data.</text>
</comment>
<evidence type="ECO:0000313" key="2">
    <source>
        <dbReference type="Proteomes" id="UP000681414"/>
    </source>
</evidence>
<dbReference type="GO" id="GO:0016787">
    <property type="term" value="F:hydrolase activity"/>
    <property type="evidence" value="ECO:0007669"/>
    <property type="project" value="UniProtKB-KW"/>
</dbReference>
<dbReference type="Proteomes" id="UP000681414">
    <property type="component" value="Unassembled WGS sequence"/>
</dbReference>
<gene>
    <name evidence="1" type="ORF">KHA97_10725</name>
</gene>
<dbReference type="EMBL" id="JAGYPG010000002">
    <property type="protein sequence ID" value="MBS4195531.1"/>
    <property type="molecule type" value="Genomic_DNA"/>
</dbReference>
<name>A0A942YIM6_9BACI</name>
<keyword evidence="1" id="KW-0378">Hydrolase</keyword>
<organism evidence="1 2">
    <name type="scientific">Lederbergia citri</name>
    <dbReference type="NCBI Taxonomy" id="2833580"/>
    <lineage>
        <taxon>Bacteria</taxon>
        <taxon>Bacillati</taxon>
        <taxon>Bacillota</taxon>
        <taxon>Bacilli</taxon>
        <taxon>Bacillales</taxon>
        <taxon>Bacillaceae</taxon>
        <taxon>Lederbergia</taxon>
    </lineage>
</organism>